<sequence length="320" mass="32633">MGIAERKNRQKQALRERILDAARRIVMREGFAALSMRKIADAIEYSPATLYLHFASRDELAQALCAEGYAQLLESFVPLAGIVDPAERLKALGRAYVAFGVAHPETYRLIFMEDPSYTGAALGGAAGVSGASGAGKAGALADAEAGNTAAHTTAPGAAATPVGEAGDAALSAAADDDPGAAALHIMIAALEELRAAGRLSASMDAGVWAEAFWATLHGIVALNLTCPVFPTAPLDTVVEIALDAWLGTPQAAPQTARRAAQPRSVRSAAGVGKSKSADSQTALPVEPGSEPAASPSGSKSMQAPAKKAIGPGTKRKTASP</sequence>
<keyword evidence="8" id="KW-1185">Reference proteome</keyword>
<dbReference type="InterPro" id="IPR036271">
    <property type="entry name" value="Tet_transcr_reg_TetR-rel_C_sf"/>
</dbReference>
<feature type="DNA-binding region" description="H-T-H motif" evidence="4">
    <location>
        <begin position="35"/>
        <end position="54"/>
    </location>
</feature>
<dbReference type="PANTHER" id="PTHR30055:SF234">
    <property type="entry name" value="HTH-TYPE TRANSCRIPTIONAL REGULATOR BETI"/>
    <property type="match status" value="1"/>
</dbReference>
<evidence type="ECO:0000313" key="7">
    <source>
        <dbReference type="EMBL" id="CAB3805084.1"/>
    </source>
</evidence>
<feature type="compositionally biased region" description="Low complexity" evidence="5">
    <location>
        <begin position="252"/>
        <end position="263"/>
    </location>
</feature>
<feature type="region of interest" description="Disordered" evidence="5">
    <location>
        <begin position="252"/>
        <end position="320"/>
    </location>
</feature>
<dbReference type="PRINTS" id="PR00455">
    <property type="entry name" value="HTHTETR"/>
</dbReference>
<evidence type="ECO:0000256" key="3">
    <source>
        <dbReference type="ARBA" id="ARBA00023163"/>
    </source>
</evidence>
<dbReference type="PANTHER" id="PTHR30055">
    <property type="entry name" value="HTH-TYPE TRANSCRIPTIONAL REGULATOR RUTR"/>
    <property type="match status" value="1"/>
</dbReference>
<evidence type="ECO:0000256" key="2">
    <source>
        <dbReference type="ARBA" id="ARBA00023125"/>
    </source>
</evidence>
<dbReference type="InterPro" id="IPR001647">
    <property type="entry name" value="HTH_TetR"/>
</dbReference>
<keyword evidence="2 4" id="KW-0238">DNA-binding</keyword>
<accession>A0A6S7CB16</accession>
<protein>
    <recommendedName>
        <fullName evidence="6">HTH tetR-type domain-containing protein</fullName>
    </recommendedName>
</protein>
<dbReference type="PROSITE" id="PS50977">
    <property type="entry name" value="HTH_TETR_2"/>
    <property type="match status" value="1"/>
</dbReference>
<dbReference type="SUPFAM" id="SSF48498">
    <property type="entry name" value="Tetracyclin repressor-like, C-terminal domain"/>
    <property type="match status" value="2"/>
</dbReference>
<feature type="domain" description="HTH tetR-type" evidence="6">
    <location>
        <begin position="12"/>
        <end position="72"/>
    </location>
</feature>
<proteinExistence type="predicted"/>
<dbReference type="Proteomes" id="UP000494365">
    <property type="component" value="Unassembled WGS sequence"/>
</dbReference>
<evidence type="ECO:0000259" key="6">
    <source>
        <dbReference type="PROSITE" id="PS50977"/>
    </source>
</evidence>
<dbReference type="RefSeq" id="WP_175153091.1">
    <property type="nucleotide sequence ID" value="NZ_CADIKK010000040.1"/>
</dbReference>
<reference evidence="7 8" key="1">
    <citation type="submission" date="2020-04" db="EMBL/GenBank/DDBJ databases">
        <authorList>
            <person name="De Canck E."/>
        </authorList>
    </citation>
    <scope>NUCLEOTIDE SEQUENCE [LARGE SCALE GENOMIC DNA]</scope>
    <source>
        <strain evidence="7 8">LMG 28614</strain>
    </source>
</reference>
<dbReference type="Gene3D" id="1.10.357.10">
    <property type="entry name" value="Tetracycline Repressor, domain 2"/>
    <property type="match status" value="1"/>
</dbReference>
<dbReference type="GO" id="GO:0000976">
    <property type="term" value="F:transcription cis-regulatory region binding"/>
    <property type="evidence" value="ECO:0007669"/>
    <property type="project" value="TreeGrafter"/>
</dbReference>
<evidence type="ECO:0000256" key="1">
    <source>
        <dbReference type="ARBA" id="ARBA00023015"/>
    </source>
</evidence>
<dbReference type="GO" id="GO:0003700">
    <property type="term" value="F:DNA-binding transcription factor activity"/>
    <property type="evidence" value="ECO:0007669"/>
    <property type="project" value="TreeGrafter"/>
</dbReference>
<dbReference type="InterPro" id="IPR050109">
    <property type="entry name" value="HTH-type_TetR-like_transc_reg"/>
</dbReference>
<organism evidence="7 8">
    <name type="scientific">Paraburkholderia ultramafica</name>
    <dbReference type="NCBI Taxonomy" id="1544867"/>
    <lineage>
        <taxon>Bacteria</taxon>
        <taxon>Pseudomonadati</taxon>
        <taxon>Pseudomonadota</taxon>
        <taxon>Betaproteobacteria</taxon>
        <taxon>Burkholderiales</taxon>
        <taxon>Burkholderiaceae</taxon>
        <taxon>Paraburkholderia</taxon>
    </lineage>
</organism>
<dbReference type="SUPFAM" id="SSF46689">
    <property type="entry name" value="Homeodomain-like"/>
    <property type="match status" value="1"/>
</dbReference>
<evidence type="ECO:0000256" key="5">
    <source>
        <dbReference type="SAM" id="MobiDB-lite"/>
    </source>
</evidence>
<dbReference type="AlphaFoldDB" id="A0A6S7CB16"/>
<keyword evidence="1" id="KW-0805">Transcription regulation</keyword>
<name>A0A6S7CB16_9BURK</name>
<dbReference type="InterPro" id="IPR009057">
    <property type="entry name" value="Homeodomain-like_sf"/>
</dbReference>
<keyword evidence="3" id="KW-0804">Transcription</keyword>
<gene>
    <name evidence="7" type="ORF">LMG28614_06139</name>
</gene>
<feature type="compositionally biased region" description="Low complexity" evidence="5">
    <location>
        <begin position="284"/>
        <end position="298"/>
    </location>
</feature>
<dbReference type="EMBL" id="CADIKK010000040">
    <property type="protein sequence ID" value="CAB3805084.1"/>
    <property type="molecule type" value="Genomic_DNA"/>
</dbReference>
<evidence type="ECO:0000256" key="4">
    <source>
        <dbReference type="PROSITE-ProRule" id="PRU00335"/>
    </source>
</evidence>
<dbReference type="Pfam" id="PF00440">
    <property type="entry name" value="TetR_N"/>
    <property type="match status" value="1"/>
</dbReference>
<evidence type="ECO:0000313" key="8">
    <source>
        <dbReference type="Proteomes" id="UP000494365"/>
    </source>
</evidence>